<feature type="transmembrane region" description="Helical" evidence="1">
    <location>
        <begin position="347"/>
        <end position="369"/>
    </location>
</feature>
<gene>
    <name evidence="2" type="ORF">HCR_06940</name>
</gene>
<feature type="transmembrane region" description="Helical" evidence="1">
    <location>
        <begin position="92"/>
        <end position="111"/>
    </location>
</feature>
<proteinExistence type="predicted"/>
<keyword evidence="1" id="KW-1133">Transmembrane helix</keyword>
<organism evidence="2 3">
    <name type="scientific">Hydrogenimonas cancrithermarum</name>
    <dbReference type="NCBI Taxonomy" id="2993563"/>
    <lineage>
        <taxon>Bacteria</taxon>
        <taxon>Pseudomonadati</taxon>
        <taxon>Campylobacterota</taxon>
        <taxon>Epsilonproteobacteria</taxon>
        <taxon>Campylobacterales</taxon>
        <taxon>Hydrogenimonadaceae</taxon>
        <taxon>Hydrogenimonas</taxon>
    </lineage>
</organism>
<keyword evidence="1" id="KW-0812">Transmembrane</keyword>
<sequence length="409" mass="45559">MAATKHYESYPEGNIPIFLAYGFRPAFLLMAPYMILSILLWALYYNGTITLGFISDGLSWHIYEMLFGVGFLGMAAFIFTGAPELYPGTVPIVGKTLAAIFGLWMIGRVTFWMMGTIGVYPTAIVNILLFAWLTLLVIKPIFKDPAKRHVSIAYAFVAVQAAQIWFFLSVAGIAKTAPLEVLKVSLGVFLVLIILAIRRVNIEAVSEILELEGNEEAFFARPPAYNLTIFMITLFTTLQFFFPENRALGWIALGTAAASLAILNDFINYDETNILFEKLIVSLELLPILIAIGYGLIGYNYLSGLHYFDGDLLHVLTTGAWTLSFYLVMIVITIVHTGRDIAKERNGWICLSVALIVLATILRIAVAFYPEQASTLYLLSALIWSAPFLIYIIRYSEWLLSPRVDGLPG</sequence>
<keyword evidence="1" id="KW-0472">Membrane</keyword>
<feature type="transmembrane region" description="Helical" evidence="1">
    <location>
        <begin position="26"/>
        <end position="45"/>
    </location>
</feature>
<dbReference type="Pfam" id="PF05940">
    <property type="entry name" value="NnrS"/>
    <property type="match status" value="1"/>
</dbReference>
<evidence type="ECO:0008006" key="4">
    <source>
        <dbReference type="Google" id="ProtNLM"/>
    </source>
</evidence>
<feature type="transmembrane region" description="Helical" evidence="1">
    <location>
        <begin position="150"/>
        <end position="174"/>
    </location>
</feature>
<keyword evidence="3" id="KW-1185">Reference proteome</keyword>
<feature type="transmembrane region" description="Helical" evidence="1">
    <location>
        <begin position="224"/>
        <end position="242"/>
    </location>
</feature>
<feature type="transmembrane region" description="Helical" evidence="1">
    <location>
        <begin position="375"/>
        <end position="393"/>
    </location>
</feature>
<reference evidence="2 3" key="1">
    <citation type="submission" date="2023-03" db="EMBL/GenBank/DDBJ databases">
        <title>Description of Hydrogenimonas sp. ISO32.</title>
        <authorList>
            <person name="Mino S."/>
            <person name="Fukazawa S."/>
            <person name="Sawabe T."/>
        </authorList>
    </citation>
    <scope>NUCLEOTIDE SEQUENCE [LARGE SCALE GENOMIC DNA]</scope>
    <source>
        <strain evidence="2 3">ISO32</strain>
    </source>
</reference>
<feature type="transmembrane region" description="Helical" evidence="1">
    <location>
        <begin position="248"/>
        <end position="267"/>
    </location>
</feature>
<evidence type="ECO:0000313" key="2">
    <source>
        <dbReference type="EMBL" id="BDY12382.1"/>
    </source>
</evidence>
<evidence type="ECO:0000256" key="1">
    <source>
        <dbReference type="SAM" id="Phobius"/>
    </source>
</evidence>
<feature type="transmembrane region" description="Helical" evidence="1">
    <location>
        <begin position="180"/>
        <end position="197"/>
    </location>
</feature>
<dbReference type="RefSeq" id="WP_286337581.1">
    <property type="nucleotide sequence ID" value="NZ_AP027370.1"/>
</dbReference>
<protein>
    <recommendedName>
        <fullName evidence="4">NnrS family protein</fullName>
    </recommendedName>
</protein>
<feature type="transmembrane region" description="Helical" evidence="1">
    <location>
        <begin position="60"/>
        <end position="80"/>
    </location>
</feature>
<dbReference type="InterPro" id="IPR010266">
    <property type="entry name" value="NnrS"/>
</dbReference>
<accession>A0ABM8FJC0</accession>
<evidence type="ECO:0000313" key="3">
    <source>
        <dbReference type="Proteomes" id="UP001321445"/>
    </source>
</evidence>
<name>A0ABM8FJC0_9BACT</name>
<feature type="transmembrane region" description="Helical" evidence="1">
    <location>
        <begin position="313"/>
        <end position="335"/>
    </location>
</feature>
<feature type="transmembrane region" description="Helical" evidence="1">
    <location>
        <begin position="117"/>
        <end position="138"/>
    </location>
</feature>
<dbReference type="EMBL" id="AP027370">
    <property type="protein sequence ID" value="BDY12382.1"/>
    <property type="molecule type" value="Genomic_DNA"/>
</dbReference>
<feature type="transmembrane region" description="Helical" evidence="1">
    <location>
        <begin position="279"/>
        <end position="301"/>
    </location>
</feature>
<dbReference type="Proteomes" id="UP001321445">
    <property type="component" value="Chromosome"/>
</dbReference>